<gene>
    <name evidence="1" type="ORF">LCGC14_1215870</name>
</gene>
<name>A0A0F9M050_9ZZZZ</name>
<proteinExistence type="predicted"/>
<dbReference type="EMBL" id="LAZR01006357">
    <property type="protein sequence ID" value="KKM92711.1"/>
    <property type="molecule type" value="Genomic_DNA"/>
</dbReference>
<feature type="non-terminal residue" evidence="1">
    <location>
        <position position="29"/>
    </location>
</feature>
<protein>
    <submittedName>
        <fullName evidence="1">Uncharacterized protein</fullName>
    </submittedName>
</protein>
<sequence length="29" mass="3306">MSDHKPPTPLECWKALKRVSEAWKTGTHA</sequence>
<organism evidence="1">
    <name type="scientific">marine sediment metagenome</name>
    <dbReference type="NCBI Taxonomy" id="412755"/>
    <lineage>
        <taxon>unclassified sequences</taxon>
        <taxon>metagenomes</taxon>
        <taxon>ecological metagenomes</taxon>
    </lineage>
</organism>
<reference evidence="1" key="1">
    <citation type="journal article" date="2015" name="Nature">
        <title>Complex archaea that bridge the gap between prokaryotes and eukaryotes.</title>
        <authorList>
            <person name="Spang A."/>
            <person name="Saw J.H."/>
            <person name="Jorgensen S.L."/>
            <person name="Zaremba-Niedzwiedzka K."/>
            <person name="Martijn J."/>
            <person name="Lind A.E."/>
            <person name="van Eijk R."/>
            <person name="Schleper C."/>
            <person name="Guy L."/>
            <person name="Ettema T.J."/>
        </authorList>
    </citation>
    <scope>NUCLEOTIDE SEQUENCE</scope>
</reference>
<comment type="caution">
    <text evidence="1">The sequence shown here is derived from an EMBL/GenBank/DDBJ whole genome shotgun (WGS) entry which is preliminary data.</text>
</comment>
<evidence type="ECO:0000313" key="1">
    <source>
        <dbReference type="EMBL" id="KKM92711.1"/>
    </source>
</evidence>
<accession>A0A0F9M050</accession>
<dbReference type="AlphaFoldDB" id="A0A0F9M050"/>